<evidence type="ECO:0000313" key="2">
    <source>
        <dbReference type="Proteomes" id="UP000029518"/>
    </source>
</evidence>
<dbReference type="Proteomes" id="UP000029518">
    <property type="component" value="Chromosome"/>
</dbReference>
<proteinExistence type="predicted"/>
<evidence type="ECO:0000313" key="1">
    <source>
        <dbReference type="EMBL" id="AIQ59048.1"/>
    </source>
</evidence>
<dbReference type="HOGENOM" id="CLU_1223758_0_0_9"/>
<reference evidence="1" key="1">
    <citation type="submission" date="2014-08" db="EMBL/GenBank/DDBJ databases">
        <title>Comparative genomics of the Paenibacillus odorifer group.</title>
        <authorList>
            <person name="den Bakker H.C."/>
            <person name="Tsai Y.-C.Y.-C."/>
            <person name="Martin N."/>
            <person name="Korlach J."/>
            <person name="Wiedmann M."/>
        </authorList>
    </citation>
    <scope>NUCLEOTIDE SEQUENCE [LARGE SCALE GENOMIC DNA]</scope>
    <source>
        <strain evidence="1">DSM 13188</strain>
    </source>
</reference>
<organism evidence="1 2">
    <name type="scientific">Paenibacillus borealis</name>
    <dbReference type="NCBI Taxonomy" id="160799"/>
    <lineage>
        <taxon>Bacteria</taxon>
        <taxon>Bacillati</taxon>
        <taxon>Bacillota</taxon>
        <taxon>Bacilli</taxon>
        <taxon>Bacillales</taxon>
        <taxon>Paenibacillaceae</taxon>
        <taxon>Paenibacillus</taxon>
    </lineage>
</organism>
<gene>
    <name evidence="1" type="ORF">PBOR_20500</name>
</gene>
<name>A0A089LIQ6_PAEBO</name>
<keyword evidence="2" id="KW-1185">Reference proteome</keyword>
<dbReference type="KEGG" id="pbd:PBOR_20500"/>
<sequence length="224" mass="24868">MDVNTQDVICLAQFLFPGETERKVVADILQTASGAVGICRVKYLEGETSQDVCMQIHKDKIIVTGMLEEDPFGYELKEPGEMKRACYYLFNCFEYAETRMVSVPALFLSRSRYEEINQQAGSCTLCMLAEYLGVETGDLASSTELAKVMIGPEMAGELRLCSRVSSGWSLQQASFLENASGGWLLRMGSEPAQNYVIAVPLTKAELCCAFYEWVMHSTPICSPE</sequence>
<protein>
    <submittedName>
        <fullName evidence="1">Uncharacterized protein</fullName>
    </submittedName>
</protein>
<dbReference type="AlphaFoldDB" id="A0A089LIQ6"/>
<dbReference type="EMBL" id="CP009285">
    <property type="protein sequence ID" value="AIQ59048.1"/>
    <property type="molecule type" value="Genomic_DNA"/>
</dbReference>
<accession>A0A089LIQ6</accession>